<protein>
    <recommendedName>
        <fullName evidence="3 4">Nonsense-mediated mRNA decay factor SMG8</fullName>
    </recommendedName>
</protein>
<comment type="function">
    <text evidence="4">Involved in nonsense-mediated decay (NMD) of mRNAs containing premature stop codons.</text>
</comment>
<sequence>MSLLKNAFELPNLDNLLKHQGIDSDKVVIVSIIGKSAFNASGLKIKSIGRIFPLGEDERPNKTCIKGSYDEKRQIVYLHLFSLLDTDVFIESIGGFSDDEDVPEDFDFLSAYDEIQSEFSKYLLFLLYVSHIIIVSHPGSSFDTSYIQYFKAVDALSQKILGKICNSLKAQDNLNSVWVANGRLCVPRMLFYFERSNTKNKDIIKKLEHNLEDKIYHILKNTGIVKTTSCSLFAIPLNNDFVYVEEAAPKDPLTEAVRGLVQDCMPGASTQMKAPFSTEPSSEKNFLKFLHVHVQQAKDTGFDDTVASSRPQHAPAYFVLPILGQWIAVAQCLFNLIIIEEPPITSVCTATRFSEQRCLKALSLATAKYQERLPPHYSKSEHEARLAIAFRLYKTEARGPKCAQYELQLEEECQALWENGRQQCTATSLTGNQCKLQKHEPDQEHTSGFIYRSACNCGRKISTRDDPFTAIQANCLFYQSMADKECDCSDLGHMEFPIFEPFNEEFEAAAIQEPDEAMSVLPAIQETDEAVSVLPDKSVPHTPAKKGQTSTMEHLPGMLTLTSQPGLRPLFSSWAVTRLGPSSMYNHKFGLSYSAHPGFLKSTNYLLPWEIAFAFSHAWPAVGKYPPDKHGRPITCKVFIGVEYECSYGHRFMLSAPDKMLKVAPGCMVKETGNAIADSDLPLYFLCTCQPGKMAQLMRLHVVTPKAEIFCSFNPRVQPGAGAPIFISCERRIRLAKSSYWVMRLPFAYVADKERFTQDLTGKLLQGAFGVIRDPPKP</sequence>
<reference evidence="5" key="1">
    <citation type="submission" date="2022-01" db="EMBL/GenBank/DDBJ databases">
        <authorList>
            <person name="King R."/>
        </authorList>
    </citation>
    <scope>NUCLEOTIDE SEQUENCE</scope>
</reference>
<dbReference type="PANTHER" id="PTHR13091">
    <property type="entry name" value="AMPLIFIED IN BREAST CANCER 2-RELATED"/>
    <property type="match status" value="1"/>
</dbReference>
<evidence type="ECO:0000256" key="3">
    <source>
        <dbReference type="ARBA" id="ARBA00029509"/>
    </source>
</evidence>
<comment type="similarity">
    <text evidence="1 4">Belongs to the SMG8 family.</text>
</comment>
<keyword evidence="2 4" id="KW-0866">Nonsense-mediated mRNA decay</keyword>
<dbReference type="Proteomes" id="UP001152799">
    <property type="component" value="Chromosome 1"/>
</dbReference>
<evidence type="ECO:0000256" key="2">
    <source>
        <dbReference type="ARBA" id="ARBA00023161"/>
    </source>
</evidence>
<accession>A0A9P0GNW2</accession>
<evidence type="ECO:0000256" key="1">
    <source>
        <dbReference type="ARBA" id="ARBA00006443"/>
    </source>
</evidence>
<dbReference type="OrthoDB" id="63589at2759"/>
<evidence type="ECO:0000256" key="4">
    <source>
        <dbReference type="RuleBase" id="RU367133"/>
    </source>
</evidence>
<gene>
    <name evidence="5" type="ORF">CEUTPL_LOCUS1335</name>
</gene>
<dbReference type="Pfam" id="PF10220">
    <property type="entry name" value="Smg8_Smg9"/>
    <property type="match status" value="2"/>
</dbReference>
<evidence type="ECO:0000313" key="6">
    <source>
        <dbReference type="Proteomes" id="UP001152799"/>
    </source>
</evidence>
<proteinExistence type="inferred from homology"/>
<name>A0A9P0GNW2_9CUCU</name>
<dbReference type="AlphaFoldDB" id="A0A9P0GNW2"/>
<organism evidence="5 6">
    <name type="scientific">Ceutorhynchus assimilis</name>
    <name type="common">cabbage seed weevil</name>
    <dbReference type="NCBI Taxonomy" id="467358"/>
    <lineage>
        <taxon>Eukaryota</taxon>
        <taxon>Metazoa</taxon>
        <taxon>Ecdysozoa</taxon>
        <taxon>Arthropoda</taxon>
        <taxon>Hexapoda</taxon>
        <taxon>Insecta</taxon>
        <taxon>Pterygota</taxon>
        <taxon>Neoptera</taxon>
        <taxon>Endopterygota</taxon>
        <taxon>Coleoptera</taxon>
        <taxon>Polyphaga</taxon>
        <taxon>Cucujiformia</taxon>
        <taxon>Curculionidae</taxon>
        <taxon>Ceutorhynchinae</taxon>
        <taxon>Ceutorhynchus</taxon>
    </lineage>
</organism>
<dbReference type="InterPro" id="IPR019354">
    <property type="entry name" value="SMG8-like"/>
</dbReference>
<keyword evidence="6" id="KW-1185">Reference proteome</keyword>
<dbReference type="GO" id="GO:0000184">
    <property type="term" value="P:nuclear-transcribed mRNA catabolic process, nonsense-mediated decay"/>
    <property type="evidence" value="ECO:0007669"/>
    <property type="project" value="UniProtKB-UniRule"/>
</dbReference>
<evidence type="ECO:0000313" key="5">
    <source>
        <dbReference type="EMBL" id="CAH1122260.1"/>
    </source>
</evidence>
<dbReference type="PANTHER" id="PTHR13091:SF0">
    <property type="entry name" value="NONSENSE-MEDIATED MRNA DECAY FACTOR SMG8"/>
    <property type="match status" value="1"/>
</dbReference>
<dbReference type="EMBL" id="OU892277">
    <property type="protein sequence ID" value="CAH1122260.1"/>
    <property type="molecule type" value="Genomic_DNA"/>
</dbReference>